<evidence type="ECO:0000313" key="1">
    <source>
        <dbReference type="EMBL" id="MBP1468885.1"/>
    </source>
</evidence>
<name>A0ABS4DHH4_9CHLR</name>
<accession>A0ABS4DHH4</accession>
<reference evidence="1 2" key="1">
    <citation type="submission" date="2021-03" db="EMBL/GenBank/DDBJ databases">
        <authorList>
            <person name="Grouzdev D.S."/>
        </authorList>
    </citation>
    <scope>NUCLEOTIDE SEQUENCE [LARGE SCALE GENOMIC DNA]</scope>
    <source>
        <strain evidence="1 2">M50-1</strain>
    </source>
</reference>
<comment type="caution">
    <text evidence="1">The sequence shown here is derived from an EMBL/GenBank/DDBJ whole genome shotgun (WGS) entry which is preliminary data.</text>
</comment>
<dbReference type="Proteomes" id="UP001193081">
    <property type="component" value="Unassembled WGS sequence"/>
</dbReference>
<keyword evidence="2" id="KW-1185">Reference proteome</keyword>
<evidence type="ECO:0000313" key="2">
    <source>
        <dbReference type="Proteomes" id="UP001193081"/>
    </source>
</evidence>
<sequence>MTPTIPVPTQASEEDFARAHRHIALDEREHQPLIIERFPAWSDRITYWHIADVGDLTPACALAAIEREVTALLSREHLLVRGGAPASKFLDDLG</sequence>
<proteinExistence type="predicted"/>
<organism evidence="1 2">
    <name type="scientific">Candidatus Chloroploca mongolica</name>
    <dbReference type="NCBI Taxonomy" id="2528176"/>
    <lineage>
        <taxon>Bacteria</taxon>
        <taxon>Bacillati</taxon>
        <taxon>Chloroflexota</taxon>
        <taxon>Chloroflexia</taxon>
        <taxon>Chloroflexales</taxon>
        <taxon>Chloroflexineae</taxon>
        <taxon>Oscillochloridaceae</taxon>
        <taxon>Candidatus Chloroploca</taxon>
    </lineage>
</organism>
<dbReference type="EMBL" id="SIJK02000109">
    <property type="protein sequence ID" value="MBP1468885.1"/>
    <property type="molecule type" value="Genomic_DNA"/>
</dbReference>
<gene>
    <name evidence="1" type="ORF">EYB53_024460</name>
</gene>
<protein>
    <submittedName>
        <fullName evidence="1">Uncharacterized protein</fullName>
    </submittedName>
</protein>